<dbReference type="EMBL" id="JAAXLS010000012">
    <property type="protein sequence ID" value="NKQ55003.1"/>
    <property type="molecule type" value="Genomic_DNA"/>
</dbReference>
<reference evidence="1 2" key="1">
    <citation type="submission" date="2020-04" db="EMBL/GenBank/DDBJ databases">
        <title>Novel species.</title>
        <authorList>
            <person name="Teo W.F.A."/>
            <person name="Lipun K."/>
            <person name="Srisuk N."/>
            <person name="Duangmal K."/>
        </authorList>
    </citation>
    <scope>NUCLEOTIDE SEQUENCE [LARGE SCALE GENOMIC DNA]</scope>
    <source>
        <strain evidence="1 2">K13G38</strain>
    </source>
</reference>
<organism evidence="1 2">
    <name type="scientific">Amycolatopsis acididurans</name>
    <dbReference type="NCBI Taxonomy" id="2724524"/>
    <lineage>
        <taxon>Bacteria</taxon>
        <taxon>Bacillati</taxon>
        <taxon>Actinomycetota</taxon>
        <taxon>Actinomycetes</taxon>
        <taxon>Pseudonocardiales</taxon>
        <taxon>Pseudonocardiaceae</taxon>
        <taxon>Amycolatopsis</taxon>
    </lineage>
</organism>
<comment type="caution">
    <text evidence="1">The sequence shown here is derived from an EMBL/GenBank/DDBJ whole genome shotgun (WGS) entry which is preliminary data.</text>
</comment>
<dbReference type="Proteomes" id="UP000715441">
    <property type="component" value="Unassembled WGS sequence"/>
</dbReference>
<accession>A0ABX1J5H8</accession>
<evidence type="ECO:0000313" key="2">
    <source>
        <dbReference type="Proteomes" id="UP000715441"/>
    </source>
</evidence>
<gene>
    <name evidence="1" type="ORF">HFP15_19150</name>
</gene>
<keyword evidence="2" id="KW-1185">Reference proteome</keyword>
<sequence>MLSTAYRLHFGWTVADREKIPHLVLGHNMVGLATPPAEGGAVLGYLQRHDLAGPVLEPEMGTWVFLADANGLVVNPAELPADVRLLGCGTTLPVPMTAQGGAARWVVAPDVKQRWLPSLAAIVAAVRATARLRGQL</sequence>
<evidence type="ECO:0000313" key="1">
    <source>
        <dbReference type="EMBL" id="NKQ55003.1"/>
    </source>
</evidence>
<name>A0ABX1J5H8_9PSEU</name>
<proteinExistence type="predicted"/>
<dbReference type="RefSeq" id="WP_168517512.1">
    <property type="nucleotide sequence ID" value="NZ_JAAXLS010000012.1"/>
</dbReference>
<protein>
    <submittedName>
        <fullName evidence="1">Uncharacterized protein</fullName>
    </submittedName>
</protein>